<evidence type="ECO:0000313" key="1">
    <source>
        <dbReference type="EMBL" id="KKK65461.1"/>
    </source>
</evidence>
<proteinExistence type="predicted"/>
<comment type="caution">
    <text evidence="1">The sequence shown here is derived from an EMBL/GenBank/DDBJ whole genome shotgun (WGS) entry which is preliminary data.</text>
</comment>
<feature type="non-terminal residue" evidence="1">
    <location>
        <position position="20"/>
    </location>
</feature>
<dbReference type="EMBL" id="LAZR01060544">
    <property type="protein sequence ID" value="KKK65461.1"/>
    <property type="molecule type" value="Genomic_DNA"/>
</dbReference>
<sequence length="20" mass="2409">MFSDRASDIEAVMHLNRRLF</sequence>
<reference evidence="1" key="1">
    <citation type="journal article" date="2015" name="Nature">
        <title>Complex archaea that bridge the gap between prokaryotes and eukaryotes.</title>
        <authorList>
            <person name="Spang A."/>
            <person name="Saw J.H."/>
            <person name="Jorgensen S.L."/>
            <person name="Zaremba-Niedzwiedzka K."/>
            <person name="Martijn J."/>
            <person name="Lind A.E."/>
            <person name="van Eijk R."/>
            <person name="Schleper C."/>
            <person name="Guy L."/>
            <person name="Ettema T.J."/>
        </authorList>
    </citation>
    <scope>NUCLEOTIDE SEQUENCE</scope>
</reference>
<accession>A0A0F8ZZU4</accession>
<gene>
    <name evidence="1" type="ORF">LCGC14_2973890</name>
</gene>
<name>A0A0F8ZZU4_9ZZZZ</name>
<organism evidence="1">
    <name type="scientific">marine sediment metagenome</name>
    <dbReference type="NCBI Taxonomy" id="412755"/>
    <lineage>
        <taxon>unclassified sequences</taxon>
        <taxon>metagenomes</taxon>
        <taxon>ecological metagenomes</taxon>
    </lineage>
</organism>
<dbReference type="AlphaFoldDB" id="A0A0F8ZZU4"/>
<protein>
    <submittedName>
        <fullName evidence="1">Uncharacterized protein</fullName>
    </submittedName>
</protein>